<proteinExistence type="predicted"/>
<dbReference type="SUPFAM" id="SSF54909">
    <property type="entry name" value="Dimeric alpha+beta barrel"/>
    <property type="match status" value="1"/>
</dbReference>
<dbReference type="InterPro" id="IPR011008">
    <property type="entry name" value="Dimeric_a/b-barrel"/>
</dbReference>
<accession>A0A024UKC9</accession>
<dbReference type="Gene3D" id="3.30.70.1060">
    <property type="entry name" value="Dimeric alpha+beta barrel"/>
    <property type="match status" value="1"/>
</dbReference>
<organism evidence="1">
    <name type="scientific">Aphanomyces invadans</name>
    <dbReference type="NCBI Taxonomy" id="157072"/>
    <lineage>
        <taxon>Eukaryota</taxon>
        <taxon>Sar</taxon>
        <taxon>Stramenopiles</taxon>
        <taxon>Oomycota</taxon>
        <taxon>Saprolegniomycetes</taxon>
        <taxon>Saprolegniales</taxon>
        <taxon>Verrucalvaceae</taxon>
        <taxon>Aphanomyces</taxon>
    </lineage>
</organism>
<sequence length="111" mass="12664">MQRLLQKRFLSTPTVRPLWMLRYTYVDGMLEKRDPFRGDHLRHVEIHSAGSHTPKVLLAGAFANPVDGAAFVFDAKDAGQVEAFAKKDPYVINNLVTKFDVRPYNVVSFEK</sequence>
<dbReference type="GeneID" id="20080056"/>
<protein>
    <recommendedName>
        <fullName evidence="2">YCII-related domain-containing protein</fullName>
    </recommendedName>
</protein>
<dbReference type="VEuPathDB" id="FungiDB:H310_03006"/>
<dbReference type="PANTHER" id="PTHR33606:SF3">
    <property type="entry name" value="PROTEIN YCII"/>
    <property type="match status" value="1"/>
</dbReference>
<dbReference type="PANTHER" id="PTHR33606">
    <property type="entry name" value="PROTEIN YCII"/>
    <property type="match status" value="1"/>
</dbReference>
<evidence type="ECO:0000313" key="1">
    <source>
        <dbReference type="EMBL" id="ETW06881.1"/>
    </source>
</evidence>
<evidence type="ECO:0008006" key="2">
    <source>
        <dbReference type="Google" id="ProtNLM"/>
    </source>
</evidence>
<dbReference type="AlphaFoldDB" id="A0A024UKC9"/>
<dbReference type="eggNOG" id="ENOG502S6ZJ">
    <property type="taxonomic scope" value="Eukaryota"/>
</dbReference>
<dbReference type="OrthoDB" id="5519740at2759"/>
<name>A0A024UKC9_9STRA</name>
<gene>
    <name evidence="1" type="ORF">H310_03006</name>
</gene>
<reference evidence="1" key="1">
    <citation type="submission" date="2013-12" db="EMBL/GenBank/DDBJ databases">
        <title>The Genome Sequence of Aphanomyces invadans NJM9701.</title>
        <authorList>
            <consortium name="The Broad Institute Genomics Platform"/>
            <person name="Russ C."/>
            <person name="Tyler B."/>
            <person name="van West P."/>
            <person name="Dieguez-Uribeondo J."/>
            <person name="Young S.K."/>
            <person name="Zeng Q."/>
            <person name="Gargeya S."/>
            <person name="Fitzgerald M."/>
            <person name="Abouelleil A."/>
            <person name="Alvarado L."/>
            <person name="Chapman S.B."/>
            <person name="Gainer-Dewar J."/>
            <person name="Goldberg J."/>
            <person name="Griggs A."/>
            <person name="Gujja S."/>
            <person name="Hansen M."/>
            <person name="Howarth C."/>
            <person name="Imamovic A."/>
            <person name="Ireland A."/>
            <person name="Larimer J."/>
            <person name="McCowan C."/>
            <person name="Murphy C."/>
            <person name="Pearson M."/>
            <person name="Poon T.W."/>
            <person name="Priest M."/>
            <person name="Roberts A."/>
            <person name="Saif S."/>
            <person name="Shea T."/>
            <person name="Sykes S."/>
            <person name="Wortman J."/>
            <person name="Nusbaum C."/>
            <person name="Birren B."/>
        </authorList>
    </citation>
    <scope>NUCLEOTIDE SEQUENCE [LARGE SCALE GENOMIC DNA]</scope>
    <source>
        <strain evidence="1">NJM9701</strain>
    </source>
</reference>
<dbReference type="RefSeq" id="XP_008864956.1">
    <property type="nucleotide sequence ID" value="XM_008866734.1"/>
</dbReference>
<dbReference type="EMBL" id="KI913955">
    <property type="protein sequence ID" value="ETW06881.1"/>
    <property type="molecule type" value="Genomic_DNA"/>
</dbReference>
<dbReference type="InterPro" id="IPR051807">
    <property type="entry name" value="Sec-metab_biosynth-assoc"/>
</dbReference>